<keyword evidence="5 6" id="KW-0472">Membrane</keyword>
<evidence type="ECO:0000256" key="6">
    <source>
        <dbReference type="SAM" id="Phobius"/>
    </source>
</evidence>
<evidence type="ECO:0000313" key="9">
    <source>
        <dbReference type="Proteomes" id="UP000053611"/>
    </source>
</evidence>
<dbReference type="GeneID" id="28980537"/>
<feature type="transmembrane region" description="Helical" evidence="6">
    <location>
        <begin position="137"/>
        <end position="159"/>
    </location>
</feature>
<proteinExistence type="predicted"/>
<evidence type="ECO:0000256" key="5">
    <source>
        <dbReference type="ARBA" id="ARBA00023136"/>
    </source>
</evidence>
<evidence type="ECO:0000256" key="1">
    <source>
        <dbReference type="ARBA" id="ARBA00004141"/>
    </source>
</evidence>
<feature type="transmembrane region" description="Helical" evidence="6">
    <location>
        <begin position="171"/>
        <end position="192"/>
    </location>
</feature>
<feature type="transmembrane region" description="Helical" evidence="6">
    <location>
        <begin position="204"/>
        <end position="226"/>
    </location>
</feature>
<dbReference type="InterPro" id="IPR011701">
    <property type="entry name" value="MFS"/>
</dbReference>
<comment type="subcellular location">
    <subcellularLocation>
        <location evidence="1">Membrane</location>
        <topology evidence="1">Multi-pass membrane protein</topology>
    </subcellularLocation>
</comment>
<feature type="transmembrane region" description="Helical" evidence="6">
    <location>
        <begin position="399"/>
        <end position="421"/>
    </location>
</feature>
<dbReference type="GO" id="GO:0022857">
    <property type="term" value="F:transmembrane transporter activity"/>
    <property type="evidence" value="ECO:0007669"/>
    <property type="project" value="InterPro"/>
</dbReference>
<dbReference type="PANTHER" id="PTHR43791:SF18">
    <property type="entry name" value="NICOTINIC ACID TRANSPORTER TNA1, PUTATIVE (AFU_ORTHOLOGUE AFUA_3G03820)-RELATED"/>
    <property type="match status" value="1"/>
</dbReference>
<dbReference type="PROSITE" id="PS50850">
    <property type="entry name" value="MFS"/>
    <property type="match status" value="1"/>
</dbReference>
<keyword evidence="4 6" id="KW-1133">Transmembrane helix</keyword>
<dbReference type="Gene3D" id="1.20.1250.20">
    <property type="entry name" value="MFS general substrate transporter like domains"/>
    <property type="match status" value="2"/>
</dbReference>
<evidence type="ECO:0000256" key="3">
    <source>
        <dbReference type="ARBA" id="ARBA00022692"/>
    </source>
</evidence>
<dbReference type="Proteomes" id="UP000053611">
    <property type="component" value="Unassembled WGS sequence"/>
</dbReference>
<dbReference type="OrthoDB" id="2985014at2759"/>
<dbReference type="FunFam" id="1.20.1250.20:FF:000057">
    <property type="entry name" value="MFS general substrate transporter"/>
    <property type="match status" value="1"/>
</dbReference>
<feature type="transmembrane region" description="Helical" evidence="6">
    <location>
        <begin position="273"/>
        <end position="295"/>
    </location>
</feature>
<dbReference type="InterPro" id="IPR036259">
    <property type="entry name" value="MFS_trans_sf"/>
</dbReference>
<sequence length="488" mass="53679">MTSSKSSSMPELSEKGVVQTLPAPVDNPRGDAQLQRALRKVDYRLIPPLAILYLFSYLDRGSLANASIFGIKEDLGLSPAQYNMLVTVFFFTYGGMEIPGGIILSYVKPKYWIAAICCAWGIVMTCSGFVQNYGGAIAARLFLGITEASFFPSALVLVGNWYPRLQFQTRITAFYVIGVFSGAFSGLLAYGIHYMDGAAGLESWRWIFILEGIATVVLSSLILIFLPNDPESSKWLTRSEKDAILANNSAEGNDGHSHFQWKYLKDVATDYKVLMCTWLSSSVNIVTFGFSYNLPSILVQMGYKAEIAQLMTVPVYASACVFTLASGIYSDRRQVRSHMIVVGFTGALVGLILLYVLPKDRNPGARYAGCMILMSGIYMSFPGTLAWNSNNAESKGKRNISMAFQLTIASLATAIGTNSYLGREAPYYPIGFGLSMAMCASSIIVAIALNLLIRRENRKLDVVERETMAAGTPMDEAELVKLRFRYIL</sequence>
<dbReference type="Pfam" id="PF07690">
    <property type="entry name" value="MFS_1"/>
    <property type="match status" value="1"/>
</dbReference>
<keyword evidence="3 6" id="KW-0812">Transmembrane</keyword>
<dbReference type="SUPFAM" id="SSF103473">
    <property type="entry name" value="MFS general substrate transporter"/>
    <property type="match status" value="1"/>
</dbReference>
<name>A0A0J0XDN5_9TREE</name>
<accession>A0A0J0XDN5</accession>
<feature type="transmembrane region" description="Helical" evidence="6">
    <location>
        <begin position="364"/>
        <end position="387"/>
    </location>
</feature>
<feature type="transmembrane region" description="Helical" evidence="6">
    <location>
        <begin position="307"/>
        <end position="328"/>
    </location>
</feature>
<feature type="transmembrane region" description="Helical" evidence="6">
    <location>
        <begin position="340"/>
        <end position="358"/>
    </location>
</feature>
<feature type="transmembrane region" description="Helical" evidence="6">
    <location>
        <begin position="427"/>
        <end position="453"/>
    </location>
</feature>
<dbReference type="AlphaFoldDB" id="A0A0J0XDN5"/>
<dbReference type="EMBL" id="KQ087269">
    <property type="protein sequence ID" value="KLT39138.1"/>
    <property type="molecule type" value="Genomic_DNA"/>
</dbReference>
<dbReference type="RefSeq" id="XP_018275629.1">
    <property type="nucleotide sequence ID" value="XM_018419934.1"/>
</dbReference>
<feature type="transmembrane region" description="Helical" evidence="6">
    <location>
        <begin position="82"/>
        <end position="104"/>
    </location>
</feature>
<dbReference type="FunFam" id="1.20.1250.20:FF:000013">
    <property type="entry name" value="MFS general substrate transporter"/>
    <property type="match status" value="1"/>
</dbReference>
<keyword evidence="9" id="KW-1185">Reference proteome</keyword>
<evidence type="ECO:0000256" key="4">
    <source>
        <dbReference type="ARBA" id="ARBA00022989"/>
    </source>
</evidence>
<reference evidence="8 9" key="1">
    <citation type="submission" date="2015-03" db="EMBL/GenBank/DDBJ databases">
        <title>Genomics and transcriptomics of the oil-accumulating basidiomycete yeast T. oleaginosus allow insights into substrate utilization and the diverse evolutionary trajectories of mating systems in fungi.</title>
        <authorList>
            <consortium name="DOE Joint Genome Institute"/>
            <person name="Kourist R."/>
            <person name="Kracht O."/>
            <person name="Bracharz F."/>
            <person name="Lipzen A."/>
            <person name="Nolan M."/>
            <person name="Ohm R."/>
            <person name="Grigoriev I."/>
            <person name="Sun S."/>
            <person name="Heitman J."/>
            <person name="Bruck T."/>
            <person name="Nowrousian M."/>
        </authorList>
    </citation>
    <scope>NUCLEOTIDE SEQUENCE [LARGE SCALE GENOMIC DNA]</scope>
    <source>
        <strain evidence="8 9">IBC0246</strain>
    </source>
</reference>
<dbReference type="GO" id="GO:0016020">
    <property type="term" value="C:membrane"/>
    <property type="evidence" value="ECO:0007669"/>
    <property type="project" value="UniProtKB-SubCell"/>
</dbReference>
<dbReference type="InterPro" id="IPR020846">
    <property type="entry name" value="MFS_dom"/>
</dbReference>
<gene>
    <name evidence="8" type="ORF">CC85DRAFT_206441</name>
</gene>
<feature type="transmembrane region" description="Helical" evidence="6">
    <location>
        <begin position="111"/>
        <end position="131"/>
    </location>
</feature>
<evidence type="ECO:0000259" key="7">
    <source>
        <dbReference type="PROSITE" id="PS50850"/>
    </source>
</evidence>
<evidence type="ECO:0000313" key="8">
    <source>
        <dbReference type="EMBL" id="KLT39138.1"/>
    </source>
</evidence>
<evidence type="ECO:0000256" key="2">
    <source>
        <dbReference type="ARBA" id="ARBA00022448"/>
    </source>
</evidence>
<dbReference type="PANTHER" id="PTHR43791">
    <property type="entry name" value="PERMEASE-RELATED"/>
    <property type="match status" value="1"/>
</dbReference>
<keyword evidence="2" id="KW-0813">Transport</keyword>
<feature type="domain" description="Major facilitator superfamily (MFS) profile" evidence="7">
    <location>
        <begin position="45"/>
        <end position="458"/>
    </location>
</feature>
<protein>
    <submittedName>
        <fullName evidence="8">Retrograde regulation protein 2</fullName>
    </submittedName>
</protein>
<organism evidence="8 9">
    <name type="scientific">Cutaneotrichosporon oleaginosum</name>
    <dbReference type="NCBI Taxonomy" id="879819"/>
    <lineage>
        <taxon>Eukaryota</taxon>
        <taxon>Fungi</taxon>
        <taxon>Dikarya</taxon>
        <taxon>Basidiomycota</taxon>
        <taxon>Agaricomycotina</taxon>
        <taxon>Tremellomycetes</taxon>
        <taxon>Trichosporonales</taxon>
        <taxon>Trichosporonaceae</taxon>
        <taxon>Cutaneotrichosporon</taxon>
    </lineage>
</organism>